<dbReference type="HAMAP" id="MF_00134_B">
    <property type="entry name" value="IGPS_B"/>
    <property type="match status" value="1"/>
</dbReference>
<dbReference type="PANTHER" id="PTHR22854">
    <property type="entry name" value="TRYPTOPHAN BIOSYNTHESIS PROTEIN"/>
    <property type="match status" value="1"/>
</dbReference>
<dbReference type="SUPFAM" id="SSF51366">
    <property type="entry name" value="Ribulose-phoshate binding barrel"/>
    <property type="match status" value="2"/>
</dbReference>
<organism evidence="19 20">
    <name type="scientific">Aliidiomarina sanyensis</name>
    <dbReference type="NCBI Taxonomy" id="1249555"/>
    <lineage>
        <taxon>Bacteria</taxon>
        <taxon>Pseudomonadati</taxon>
        <taxon>Pseudomonadota</taxon>
        <taxon>Gammaproteobacteria</taxon>
        <taxon>Alteromonadales</taxon>
        <taxon>Idiomarinaceae</taxon>
        <taxon>Aliidiomarina</taxon>
    </lineage>
</organism>
<dbReference type="Pfam" id="PF00218">
    <property type="entry name" value="IGPS"/>
    <property type="match status" value="1"/>
</dbReference>
<dbReference type="NCBIfam" id="NF006945">
    <property type="entry name" value="PRK09427.1"/>
    <property type="match status" value="1"/>
</dbReference>
<dbReference type="GO" id="GO:0004425">
    <property type="term" value="F:indole-3-glycerol-phosphate synthase activity"/>
    <property type="evidence" value="ECO:0007669"/>
    <property type="project" value="UniProtKB-UniRule"/>
</dbReference>
<evidence type="ECO:0000259" key="17">
    <source>
        <dbReference type="Pfam" id="PF00218"/>
    </source>
</evidence>
<dbReference type="Gene3D" id="3.20.20.70">
    <property type="entry name" value="Aldolase class I"/>
    <property type="match status" value="2"/>
</dbReference>
<evidence type="ECO:0000256" key="10">
    <source>
        <dbReference type="ARBA" id="ARBA00023141"/>
    </source>
</evidence>
<dbReference type="PANTHER" id="PTHR22854:SF2">
    <property type="entry name" value="INDOLE-3-GLYCEROL-PHOSPHATE SYNTHASE"/>
    <property type="match status" value="1"/>
</dbReference>
<evidence type="ECO:0000256" key="14">
    <source>
        <dbReference type="ARBA" id="ARBA00025592"/>
    </source>
</evidence>
<dbReference type="InterPro" id="IPR001468">
    <property type="entry name" value="Indole-3-GlycerolPSynthase_CS"/>
</dbReference>
<dbReference type="AlphaFoldDB" id="A0A432WNC7"/>
<evidence type="ECO:0000256" key="7">
    <source>
        <dbReference type="ARBA" id="ARBA00022605"/>
    </source>
</evidence>
<feature type="domain" description="N-(5'phosphoribosyl) anthranilate isomerase (PRAI)" evidence="18">
    <location>
        <begin position="271"/>
        <end position="479"/>
    </location>
</feature>
<evidence type="ECO:0000256" key="9">
    <source>
        <dbReference type="ARBA" id="ARBA00022822"/>
    </source>
</evidence>
<evidence type="ECO:0000256" key="16">
    <source>
        <dbReference type="HAMAP-Rule" id="MF_00135"/>
    </source>
</evidence>
<evidence type="ECO:0000256" key="11">
    <source>
        <dbReference type="ARBA" id="ARBA00023235"/>
    </source>
</evidence>
<dbReference type="PROSITE" id="PS00614">
    <property type="entry name" value="IGPS"/>
    <property type="match status" value="1"/>
</dbReference>
<feature type="domain" description="Indole-3-glycerol phosphate synthase" evidence="17">
    <location>
        <begin position="15"/>
        <end position="265"/>
    </location>
</feature>
<keyword evidence="11 16" id="KW-0413">Isomerase</keyword>
<reference evidence="19 20" key="1">
    <citation type="journal article" date="2011" name="Front. Microbiol.">
        <title>Genomic signatures of strain selection and enhancement in Bacillus atrophaeus var. globigii, a historical biowarfare simulant.</title>
        <authorList>
            <person name="Gibbons H.S."/>
            <person name="Broomall S.M."/>
            <person name="McNew L.A."/>
            <person name="Daligault H."/>
            <person name="Chapman C."/>
            <person name="Bruce D."/>
            <person name="Karavis M."/>
            <person name="Krepps M."/>
            <person name="McGregor P.A."/>
            <person name="Hong C."/>
            <person name="Park K.H."/>
            <person name="Akmal A."/>
            <person name="Feldman A."/>
            <person name="Lin J.S."/>
            <person name="Chang W.E."/>
            <person name="Higgs B.W."/>
            <person name="Demirev P."/>
            <person name="Lindquist J."/>
            <person name="Liem A."/>
            <person name="Fochler E."/>
            <person name="Read T.D."/>
            <person name="Tapia R."/>
            <person name="Johnson S."/>
            <person name="Bishop-Lilly K.A."/>
            <person name="Detter C."/>
            <person name="Han C."/>
            <person name="Sozhamannan S."/>
            <person name="Rosenzweig C.N."/>
            <person name="Skowronski E.W."/>
        </authorList>
    </citation>
    <scope>NUCLEOTIDE SEQUENCE [LARGE SCALE GENOMIC DNA]</scope>
    <source>
        <strain evidence="19 20">GYP-17</strain>
    </source>
</reference>
<dbReference type="InterPro" id="IPR013785">
    <property type="entry name" value="Aldolase_TIM"/>
</dbReference>
<evidence type="ECO:0000256" key="15">
    <source>
        <dbReference type="HAMAP-Rule" id="MF_00134"/>
    </source>
</evidence>
<comment type="pathway">
    <text evidence="3 16">Amino-acid biosynthesis; L-tryptophan biosynthesis; L-tryptophan from chorismate: step 3/5.</text>
</comment>
<dbReference type="FunFam" id="3.20.20.70:FF:000024">
    <property type="entry name" value="Indole-3-glycerol phosphate synthase"/>
    <property type="match status" value="1"/>
</dbReference>
<dbReference type="HAMAP" id="MF_00135">
    <property type="entry name" value="PRAI"/>
    <property type="match status" value="1"/>
</dbReference>
<evidence type="ECO:0000256" key="5">
    <source>
        <dbReference type="ARBA" id="ARBA00007902"/>
    </source>
</evidence>
<dbReference type="RefSeq" id="WP_126776422.1">
    <property type="nucleotide sequence ID" value="NZ_PIPM01000003.1"/>
</dbReference>
<dbReference type="InterPro" id="IPR045186">
    <property type="entry name" value="Indole-3-glycerol_P_synth"/>
</dbReference>
<dbReference type="UniPathway" id="UPA00035">
    <property type="reaction ID" value="UER00042"/>
</dbReference>
<evidence type="ECO:0000256" key="8">
    <source>
        <dbReference type="ARBA" id="ARBA00022793"/>
    </source>
</evidence>
<evidence type="ECO:0000256" key="3">
    <source>
        <dbReference type="ARBA" id="ARBA00004664"/>
    </source>
</evidence>
<dbReference type="CDD" id="cd00331">
    <property type="entry name" value="IGPS"/>
    <property type="match status" value="1"/>
</dbReference>
<keyword evidence="10 15" id="KW-0057">Aromatic amino acid biosynthesis</keyword>
<protein>
    <recommendedName>
        <fullName evidence="15 16">Multifunctional fusion protein</fullName>
    </recommendedName>
    <domain>
        <recommendedName>
            <fullName evidence="15">Indole-3-glycerol phosphate synthase</fullName>
            <shortName evidence="15">IGPS</shortName>
            <ecNumber evidence="15">4.1.1.48</ecNumber>
        </recommendedName>
    </domain>
    <domain>
        <recommendedName>
            <fullName evidence="16">N-(5'-phosphoribosyl)anthranilate isomerase</fullName>
            <shortName evidence="16">PRAI</shortName>
            <ecNumber evidence="16">5.3.1.24</ecNumber>
        </recommendedName>
    </domain>
</protein>
<gene>
    <name evidence="15" type="primary">trpC</name>
    <name evidence="16" type="synonym">trpF</name>
    <name evidence="19" type="ORF">CWE11_04575</name>
</gene>
<comment type="similarity">
    <text evidence="15">Belongs to the TrpC family.</text>
</comment>
<dbReference type="EMBL" id="PIPM01000003">
    <property type="protein sequence ID" value="RUO35302.1"/>
    <property type="molecule type" value="Genomic_DNA"/>
</dbReference>
<dbReference type="InterPro" id="IPR011060">
    <property type="entry name" value="RibuloseP-bd_barrel"/>
</dbReference>
<evidence type="ECO:0000256" key="6">
    <source>
        <dbReference type="ARBA" id="ARBA00009847"/>
    </source>
</evidence>
<evidence type="ECO:0000256" key="1">
    <source>
        <dbReference type="ARBA" id="ARBA00001164"/>
    </source>
</evidence>
<comment type="catalytic activity">
    <reaction evidence="2 15">
        <text>1-(2-carboxyphenylamino)-1-deoxy-D-ribulose 5-phosphate + H(+) = (1S,2R)-1-C-(indol-3-yl)glycerol 3-phosphate + CO2 + H2O</text>
        <dbReference type="Rhea" id="RHEA:23476"/>
        <dbReference type="ChEBI" id="CHEBI:15377"/>
        <dbReference type="ChEBI" id="CHEBI:15378"/>
        <dbReference type="ChEBI" id="CHEBI:16526"/>
        <dbReference type="ChEBI" id="CHEBI:58613"/>
        <dbReference type="ChEBI" id="CHEBI:58866"/>
        <dbReference type="EC" id="4.1.1.48"/>
    </reaction>
</comment>
<proteinExistence type="inferred from homology"/>
<comment type="similarity">
    <text evidence="16">Belongs to the TrpF family.</text>
</comment>
<evidence type="ECO:0000313" key="19">
    <source>
        <dbReference type="EMBL" id="RUO35302.1"/>
    </source>
</evidence>
<dbReference type="Pfam" id="PF00697">
    <property type="entry name" value="PRAI"/>
    <property type="match status" value="1"/>
</dbReference>
<dbReference type="EC" id="4.1.1.48" evidence="15"/>
<dbReference type="GO" id="GO:0004640">
    <property type="term" value="F:phosphoribosylanthranilate isomerase activity"/>
    <property type="evidence" value="ECO:0007669"/>
    <property type="project" value="UniProtKB-UniRule"/>
</dbReference>
<evidence type="ECO:0000256" key="2">
    <source>
        <dbReference type="ARBA" id="ARBA00001633"/>
    </source>
</evidence>
<comment type="pathway">
    <text evidence="4 15">Amino-acid biosynthesis; L-tryptophan biosynthesis; L-tryptophan from chorismate: step 4/5.</text>
</comment>
<dbReference type="CDD" id="cd00405">
    <property type="entry name" value="PRAI"/>
    <property type="match status" value="1"/>
</dbReference>
<comment type="caution">
    <text evidence="19">The sequence shown here is derived from an EMBL/GenBank/DDBJ whole genome shotgun (WGS) entry which is preliminary data.</text>
</comment>
<evidence type="ECO:0000313" key="20">
    <source>
        <dbReference type="Proteomes" id="UP000288405"/>
    </source>
</evidence>
<evidence type="ECO:0000256" key="13">
    <source>
        <dbReference type="ARBA" id="ARBA00023268"/>
    </source>
</evidence>
<keyword evidence="13" id="KW-0511">Multifunctional enzyme</keyword>
<comment type="function">
    <text evidence="14">Bifunctional enzyme that catalyzes two sequential steps of tryptophan biosynthetic pathway. The first reaction is catalyzed by the isomerase, coded by the TrpF domain; the second reaction is catalyzed by the synthase, coded by the TrpC domain.</text>
</comment>
<keyword evidence="8 15" id="KW-0210">Decarboxylase</keyword>
<name>A0A432WNC7_9GAMM</name>
<dbReference type="GO" id="GO:0000162">
    <property type="term" value="P:L-tryptophan biosynthetic process"/>
    <property type="evidence" value="ECO:0007669"/>
    <property type="project" value="UniProtKB-UniRule"/>
</dbReference>
<comment type="similarity">
    <text evidence="6">In the C-terminal section; belongs to the TrpF family.</text>
</comment>
<keyword evidence="12 15" id="KW-0456">Lyase</keyword>
<dbReference type="InterPro" id="IPR013798">
    <property type="entry name" value="Indole-3-glycerol_P_synth_dom"/>
</dbReference>
<keyword evidence="9 15" id="KW-0822">Tryptophan biosynthesis</keyword>
<keyword evidence="20" id="KW-1185">Reference proteome</keyword>
<comment type="catalytic activity">
    <reaction evidence="1 16">
        <text>N-(5-phospho-beta-D-ribosyl)anthranilate = 1-(2-carboxyphenylamino)-1-deoxy-D-ribulose 5-phosphate</text>
        <dbReference type="Rhea" id="RHEA:21540"/>
        <dbReference type="ChEBI" id="CHEBI:18277"/>
        <dbReference type="ChEBI" id="CHEBI:58613"/>
        <dbReference type="EC" id="5.3.1.24"/>
    </reaction>
</comment>
<accession>A0A432WNC7</accession>
<dbReference type="Proteomes" id="UP000288405">
    <property type="component" value="Unassembled WGS sequence"/>
</dbReference>
<dbReference type="EC" id="5.3.1.24" evidence="16"/>
<sequence length="501" mass="54568">MAVTEFINASTPTVLQKICATRQTRLEEMRVHYPEDTVFQAAEEMTRPTRDFTAALQTDSAAFILECKKASPSKGVICSDFDPVAIARVYQSYAAAISVLTEPDYFQGDFSYLQAVSAHVQVPVLCKDFIFSRYQVALARYFGADAILLMLSVLDDETYRALSIYAEQLGLHILTEVSDADEMRRATALNAKVIGINHRNLRDLSVDLHRSEVLSALAPNEAVLIAESGIETNEQVRQIAPFVNGFLVGGALTAQTDIDAACRRLLYGAHKVCGLTRPAHALMARDAGACFGGLIFAKRSPRCISLQQAKSICAVGGLQYVGVFALDDYHGLSATEIAGNLVRIAQELQLRAIQLHDVPDFLARQPDAAKTLALALTRALPSICELWVAVKADEVNTIQAQLPGVNRWLLDTGKGGSGKTFNWSQIPTHGREHMMLAGGLNAENITAALRLNLAGFDVNSGVEVSPGAKCSQRVHGFFNRLRTYGRASEVQTTKAEKQPVE</sequence>
<evidence type="ECO:0000259" key="18">
    <source>
        <dbReference type="Pfam" id="PF00697"/>
    </source>
</evidence>
<evidence type="ECO:0000256" key="4">
    <source>
        <dbReference type="ARBA" id="ARBA00004696"/>
    </source>
</evidence>
<evidence type="ECO:0000256" key="12">
    <source>
        <dbReference type="ARBA" id="ARBA00023239"/>
    </source>
</evidence>
<dbReference type="OrthoDB" id="9804217at2"/>
<keyword evidence="7 15" id="KW-0028">Amino-acid biosynthesis</keyword>
<dbReference type="InterPro" id="IPR001240">
    <property type="entry name" value="PRAI_dom"/>
</dbReference>
<comment type="similarity">
    <text evidence="5">In the N-terminal section; belongs to the TrpC family.</text>
</comment>